<dbReference type="EMBL" id="JACPRF010000422">
    <property type="protein sequence ID" value="MBI2877963.1"/>
    <property type="molecule type" value="Genomic_DNA"/>
</dbReference>
<gene>
    <name evidence="4" type="ORF">HYY20_13890</name>
</gene>
<dbReference type="GO" id="GO:0051287">
    <property type="term" value="F:NAD binding"/>
    <property type="evidence" value="ECO:0007669"/>
    <property type="project" value="InterPro"/>
</dbReference>
<dbReference type="PANTHER" id="PTHR43333">
    <property type="entry name" value="2-HACID_DH_C DOMAIN-CONTAINING PROTEIN"/>
    <property type="match status" value="1"/>
</dbReference>
<dbReference type="AlphaFoldDB" id="A0A932FXU5"/>
<dbReference type="Proteomes" id="UP000769766">
    <property type="component" value="Unassembled WGS sequence"/>
</dbReference>
<evidence type="ECO:0000256" key="1">
    <source>
        <dbReference type="ARBA" id="ARBA00023002"/>
    </source>
</evidence>
<proteinExistence type="predicted"/>
<dbReference type="PROSITE" id="PS00065">
    <property type="entry name" value="D_2_HYDROXYACID_DH_1"/>
    <property type="match status" value="1"/>
</dbReference>
<evidence type="ECO:0000259" key="3">
    <source>
        <dbReference type="Pfam" id="PF02826"/>
    </source>
</evidence>
<comment type="caution">
    <text evidence="4">The sequence shown here is derived from an EMBL/GenBank/DDBJ whole genome shotgun (WGS) entry which is preliminary data.</text>
</comment>
<dbReference type="FunFam" id="3.40.50.720:FF:000363">
    <property type="entry name" value="D-isomer specific 2-hydroxyacid dehydrogenase"/>
    <property type="match status" value="1"/>
</dbReference>
<dbReference type="InterPro" id="IPR029752">
    <property type="entry name" value="D-isomer_DH_CS1"/>
</dbReference>
<protein>
    <submittedName>
        <fullName evidence="4">D-2-hydroxyacid dehydrogenase</fullName>
    </submittedName>
</protein>
<organism evidence="4 5">
    <name type="scientific">Tectimicrobiota bacterium</name>
    <dbReference type="NCBI Taxonomy" id="2528274"/>
    <lineage>
        <taxon>Bacteria</taxon>
        <taxon>Pseudomonadati</taxon>
        <taxon>Nitrospinota/Tectimicrobiota group</taxon>
        <taxon>Candidatus Tectimicrobiota</taxon>
    </lineage>
</organism>
<dbReference type="CDD" id="cd05300">
    <property type="entry name" value="2-Hacid_dh_1"/>
    <property type="match status" value="1"/>
</dbReference>
<keyword evidence="1" id="KW-0560">Oxidoreductase</keyword>
<dbReference type="PANTHER" id="PTHR43333:SF1">
    <property type="entry name" value="D-ISOMER SPECIFIC 2-HYDROXYACID DEHYDROGENASE NAD-BINDING DOMAIN-CONTAINING PROTEIN"/>
    <property type="match status" value="1"/>
</dbReference>
<accession>A0A932FXU5</accession>
<keyword evidence="2" id="KW-0520">NAD</keyword>
<evidence type="ECO:0000256" key="2">
    <source>
        <dbReference type="ARBA" id="ARBA00023027"/>
    </source>
</evidence>
<feature type="domain" description="D-isomer specific 2-hydroxyacid dehydrogenase NAD-binding" evidence="3">
    <location>
        <begin position="115"/>
        <end position="299"/>
    </location>
</feature>
<evidence type="ECO:0000313" key="5">
    <source>
        <dbReference type="Proteomes" id="UP000769766"/>
    </source>
</evidence>
<dbReference type="InterPro" id="IPR036291">
    <property type="entry name" value="NAD(P)-bd_dom_sf"/>
</dbReference>
<dbReference type="Gene3D" id="3.40.50.720">
    <property type="entry name" value="NAD(P)-binding Rossmann-like Domain"/>
    <property type="match status" value="2"/>
</dbReference>
<dbReference type="Pfam" id="PF02826">
    <property type="entry name" value="2-Hacid_dh_C"/>
    <property type="match status" value="1"/>
</dbReference>
<dbReference type="GO" id="GO:0016491">
    <property type="term" value="F:oxidoreductase activity"/>
    <property type="evidence" value="ECO:0007669"/>
    <property type="project" value="UniProtKB-KW"/>
</dbReference>
<dbReference type="InterPro" id="IPR006140">
    <property type="entry name" value="D-isomer_DH_NAD-bd"/>
</dbReference>
<reference evidence="4" key="1">
    <citation type="submission" date="2020-07" db="EMBL/GenBank/DDBJ databases">
        <title>Huge and variable diversity of episymbiotic CPR bacteria and DPANN archaea in groundwater ecosystems.</title>
        <authorList>
            <person name="He C.Y."/>
            <person name="Keren R."/>
            <person name="Whittaker M."/>
            <person name="Farag I.F."/>
            <person name="Doudna J."/>
            <person name="Cate J.H.D."/>
            <person name="Banfield J.F."/>
        </authorList>
    </citation>
    <scope>NUCLEOTIDE SEQUENCE</scope>
    <source>
        <strain evidence="4">NC_groundwater_672_Ag_B-0.1um_62_36</strain>
    </source>
</reference>
<evidence type="ECO:0000313" key="4">
    <source>
        <dbReference type="EMBL" id="MBI2877963.1"/>
    </source>
</evidence>
<dbReference type="SUPFAM" id="SSF52283">
    <property type="entry name" value="Formate/glycerate dehydrogenase catalytic domain-like"/>
    <property type="match status" value="1"/>
</dbReference>
<name>A0A932FXU5_UNCTE</name>
<dbReference type="SUPFAM" id="SSF51735">
    <property type="entry name" value="NAD(P)-binding Rossmann-fold domains"/>
    <property type="match status" value="1"/>
</dbReference>
<sequence>MRKVRIQISLYPPKFLPTFPPYPEACAQRIREEFPGTEVVLAKSEEEHRQGLPEAEVLFTWRPSGQDIRQAGCLRWVHVPSAGVDHSLPRDLVESPVVLTNSSGLHGVPIAENVLGMMIVLARKLHDCMRFQMEGRWGRNELMRTYPTLSELYGRTAGIVGLGSIGREIARRAKAFGMRILATKRDVGVDLGSNQDWVDRLLPPEGLPELLRESDFVVIATPLTPATRGLIGEAELRMMKPTAFLFNIGRGPIIQEAILVQALKEGWIAGAGLDVFEVEPLPAESELYRLPNVLVTPHYSGIGSGYWERGTDLFCANLGRFLRGERLTNLVNKEAGY</sequence>